<gene>
    <name evidence="2" type="ORF">ABE957_15255</name>
</gene>
<comment type="caution">
    <text evidence="2">The sequence shown here is derived from an EMBL/GenBank/DDBJ whole genome shotgun (WGS) entry which is preliminary data.</text>
</comment>
<evidence type="ECO:0000259" key="1">
    <source>
        <dbReference type="Pfam" id="PF00535"/>
    </source>
</evidence>
<reference evidence="2 3" key="1">
    <citation type="submission" date="2024-05" db="EMBL/GenBank/DDBJ databases">
        <title>Halomonas sp. CS7 16S ribosomal RNA gene Genome sequencing and assembly.</title>
        <authorList>
            <person name="Yook S."/>
        </authorList>
    </citation>
    <scope>NUCLEOTIDE SEQUENCE [LARGE SCALE GENOMIC DNA]</scope>
    <source>
        <strain evidence="2 3">CS7</strain>
    </source>
</reference>
<dbReference type="PANTHER" id="PTHR43685">
    <property type="entry name" value="GLYCOSYLTRANSFERASE"/>
    <property type="match status" value="1"/>
</dbReference>
<dbReference type="EC" id="2.4.-.-" evidence="2"/>
<evidence type="ECO:0000313" key="3">
    <source>
        <dbReference type="Proteomes" id="UP001472978"/>
    </source>
</evidence>
<feature type="domain" description="Glycosyltransferase 2-like" evidence="1">
    <location>
        <begin position="12"/>
        <end position="166"/>
    </location>
</feature>
<keyword evidence="3" id="KW-1185">Reference proteome</keyword>
<dbReference type="Pfam" id="PF00535">
    <property type="entry name" value="Glycos_transf_2"/>
    <property type="match status" value="1"/>
</dbReference>
<dbReference type="SUPFAM" id="SSF53448">
    <property type="entry name" value="Nucleotide-diphospho-sugar transferases"/>
    <property type="match status" value="1"/>
</dbReference>
<dbReference type="PANTHER" id="PTHR43685:SF2">
    <property type="entry name" value="GLYCOSYLTRANSFERASE 2-LIKE DOMAIN-CONTAINING PROTEIN"/>
    <property type="match status" value="1"/>
</dbReference>
<dbReference type="Gene3D" id="3.90.550.10">
    <property type="entry name" value="Spore Coat Polysaccharide Biosynthesis Protein SpsA, Chain A"/>
    <property type="match status" value="1"/>
</dbReference>
<dbReference type="Proteomes" id="UP001472978">
    <property type="component" value="Unassembled WGS sequence"/>
</dbReference>
<dbReference type="InterPro" id="IPR001173">
    <property type="entry name" value="Glyco_trans_2-like"/>
</dbReference>
<keyword evidence="2" id="KW-0808">Transferase</keyword>
<protein>
    <submittedName>
        <fullName evidence="2">Glycosyltransferase family 2 protein</fullName>
        <ecNumber evidence="2">2.4.-.-</ecNumber>
    </submittedName>
</protein>
<proteinExistence type="predicted"/>
<keyword evidence="2" id="KW-0328">Glycosyltransferase</keyword>
<name>A0ABV1NBD3_9GAMM</name>
<dbReference type="InterPro" id="IPR050834">
    <property type="entry name" value="Glycosyltransf_2"/>
</dbReference>
<dbReference type="GO" id="GO:0016757">
    <property type="term" value="F:glycosyltransferase activity"/>
    <property type="evidence" value="ECO:0007669"/>
    <property type="project" value="UniProtKB-KW"/>
</dbReference>
<sequence length="297" mass="33428">MKIKSNNSPLVSVMMPVYNGGGTIARALHSLITQSYTNWNAVIVDDGSTDNTQSVVKSFNDSRISLISHSVNRGRAAARQTALHHVTGDYVAYLDADDFYHPEKLERQVEFLERNYRADYCGCGLGSFKSGEGLIRVRAVFSFNDVRHRSGKPIFISPISSMIRSSVAVEHKYKKELTYGEDMEYFQRALDNRLLGCIPDVLYYYSEFDDVNASKLISSYFPILRNNVKKIKSSPCEAFVSLLSCCFRFAMVSATCAIFGHEKILLRRGRAPSDEEIDEFIKVSKSLEVDNSFLSVS</sequence>
<dbReference type="CDD" id="cd00761">
    <property type="entry name" value="Glyco_tranf_GTA_type"/>
    <property type="match status" value="1"/>
</dbReference>
<dbReference type="EMBL" id="JBEGCI010000015">
    <property type="protein sequence ID" value="MEQ6890031.1"/>
    <property type="molecule type" value="Genomic_DNA"/>
</dbReference>
<organism evidence="2 3">
    <name type="scientific">Halomonas pelophila</name>
    <dbReference type="NCBI Taxonomy" id="3151122"/>
    <lineage>
        <taxon>Bacteria</taxon>
        <taxon>Pseudomonadati</taxon>
        <taxon>Pseudomonadota</taxon>
        <taxon>Gammaproteobacteria</taxon>
        <taxon>Oceanospirillales</taxon>
        <taxon>Halomonadaceae</taxon>
        <taxon>Halomonas</taxon>
    </lineage>
</organism>
<dbReference type="RefSeq" id="WP_349759524.1">
    <property type="nucleotide sequence ID" value="NZ_JBEGCI010000015.1"/>
</dbReference>
<dbReference type="InterPro" id="IPR029044">
    <property type="entry name" value="Nucleotide-diphossugar_trans"/>
</dbReference>
<accession>A0ABV1NBD3</accession>
<evidence type="ECO:0000313" key="2">
    <source>
        <dbReference type="EMBL" id="MEQ6890031.1"/>
    </source>
</evidence>